<evidence type="ECO:0000313" key="2">
    <source>
        <dbReference type="EMBL" id="QOV99893.1"/>
    </source>
</evidence>
<dbReference type="InterPro" id="IPR025339">
    <property type="entry name" value="DUF4245"/>
</dbReference>
<feature type="region of interest" description="Disordered" evidence="1">
    <location>
        <begin position="72"/>
        <end position="91"/>
    </location>
</feature>
<keyword evidence="3" id="KW-1185">Reference proteome</keyword>
<name>A0A7M2XRJ5_9NOCA</name>
<dbReference type="AlphaFoldDB" id="A0A7M2XRJ5"/>
<feature type="compositionally biased region" description="Polar residues" evidence="1">
    <location>
        <begin position="78"/>
        <end position="91"/>
    </location>
</feature>
<dbReference type="Pfam" id="PF14030">
    <property type="entry name" value="DUF4245"/>
    <property type="match status" value="1"/>
</dbReference>
<gene>
    <name evidence="2" type="ORF">INP59_05845</name>
</gene>
<dbReference type="GeneID" id="29941103"/>
<dbReference type="RefSeq" id="WP_024103281.1">
    <property type="nucleotide sequence ID" value="NZ_CP022208.1"/>
</dbReference>
<reference evidence="2 3" key="1">
    <citation type="submission" date="2020-10" db="EMBL/GenBank/DDBJ databases">
        <title>Whole genome sequence of oil-degrading bacteria Rhodococcus pyridinivorans strain 5Ap.</title>
        <authorList>
            <person name="Akhremchuk A.E."/>
            <person name="Valentovich L.N."/>
            <person name="Charniauskaya M.I."/>
            <person name="Bukliarevich H.A."/>
            <person name="Titok M.A."/>
        </authorList>
    </citation>
    <scope>NUCLEOTIDE SEQUENCE [LARGE SCALE GENOMIC DNA]</scope>
    <source>
        <strain evidence="2 3">5Ap</strain>
    </source>
</reference>
<accession>A0A7T7LJH9</accession>
<organism evidence="2 3">
    <name type="scientific">Rhodococcus pyridinivorans</name>
    <dbReference type="NCBI Taxonomy" id="103816"/>
    <lineage>
        <taxon>Bacteria</taxon>
        <taxon>Bacillati</taxon>
        <taxon>Actinomycetota</taxon>
        <taxon>Actinomycetes</taxon>
        <taxon>Mycobacteriales</taxon>
        <taxon>Nocardiaceae</taxon>
        <taxon>Rhodococcus</taxon>
    </lineage>
</organism>
<evidence type="ECO:0000256" key="1">
    <source>
        <dbReference type="SAM" id="MobiDB-lite"/>
    </source>
</evidence>
<sequence>MASKKPRILQDGRDMAWSLIPLLVLILFIAAIASQCEFKPGGPTAGPVPSFDIDAGLKYDAAELGFPIRHPEVPEDWQPNSGSRSIVSGNQGGDSSTVGFITPAGRYVRFTQSDAGEDELVRFVAGGARTATDTRSVEGHDWVVYGGEGVEALWVSDFGDVRILIGGSGDEAEFTTLATAAGRAEPLEP</sequence>
<evidence type="ECO:0000313" key="3">
    <source>
        <dbReference type="Proteomes" id="UP000593818"/>
    </source>
</evidence>
<protein>
    <submittedName>
        <fullName evidence="2">DUF4245 domain-containing protein</fullName>
    </submittedName>
</protein>
<accession>A0A7M2XRJ5</accession>
<proteinExistence type="predicted"/>
<dbReference type="Proteomes" id="UP000593818">
    <property type="component" value="Chromosome"/>
</dbReference>
<dbReference type="EMBL" id="CP063450">
    <property type="protein sequence ID" value="QOV99893.1"/>
    <property type="molecule type" value="Genomic_DNA"/>
</dbReference>